<protein>
    <recommendedName>
        <fullName evidence="2">histidine kinase</fullName>
        <ecNumber evidence="2">2.7.13.3</ecNumber>
    </recommendedName>
</protein>
<evidence type="ECO:0000259" key="9">
    <source>
        <dbReference type="PROSITE" id="PS50110"/>
    </source>
</evidence>
<feature type="modified residue" description="4-aspartylphosphate" evidence="7">
    <location>
        <position position="999"/>
    </location>
</feature>
<keyword evidence="4" id="KW-0808">Transferase</keyword>
<gene>
    <name evidence="12" type="ORF">DCF17_04455</name>
</gene>
<dbReference type="EMBL" id="QBMN01000019">
    <property type="protein sequence ID" value="PZO44320.1"/>
    <property type="molecule type" value="Genomic_DNA"/>
</dbReference>
<dbReference type="EC" id="2.7.13.3" evidence="2"/>
<dbReference type="PANTHER" id="PTHR43065">
    <property type="entry name" value="SENSOR HISTIDINE KINASE"/>
    <property type="match status" value="1"/>
</dbReference>
<evidence type="ECO:0000256" key="6">
    <source>
        <dbReference type="ARBA" id="ARBA00023012"/>
    </source>
</evidence>
<feature type="domain" description="PAC" evidence="11">
    <location>
        <begin position="382"/>
        <end position="434"/>
    </location>
</feature>
<dbReference type="InterPro" id="IPR003018">
    <property type="entry name" value="GAF"/>
</dbReference>
<feature type="domain" description="PAS" evidence="10">
    <location>
        <begin position="306"/>
        <end position="378"/>
    </location>
</feature>
<dbReference type="InterPro" id="IPR003661">
    <property type="entry name" value="HisK_dim/P_dom"/>
</dbReference>
<keyword evidence="5" id="KW-0418">Kinase</keyword>
<dbReference type="PROSITE" id="PS50109">
    <property type="entry name" value="HIS_KIN"/>
    <property type="match status" value="1"/>
</dbReference>
<dbReference type="Pfam" id="PF08448">
    <property type="entry name" value="PAS_4"/>
    <property type="match status" value="2"/>
</dbReference>
<dbReference type="SMART" id="SM00086">
    <property type="entry name" value="PAC"/>
    <property type="match status" value="3"/>
</dbReference>
<sequence length="1073" mass="119390">MTRPALPPPISEQLRLQVLRSHYLLDTPAETAYDDLVRLAAHLCQVPMAVVNLIDERRQWSKATVGLERFESPRDISFCTHVVDSDAPLVVADTHQDARFADNPFVVGQPHLRFYTGLPLRSPLGVTLGTLAVFDRVPRTLTAEQMRLLEALAQQVMAQLELRFERIHHRLTALRLAVVQRFSQMDTWQLYIAENRLLWTEGIYHLTGLTADSFDETLEAFVALAHPGDRDAVTAALVQAVQGQPLDLEHRLVRPDGEVRQVRLQGQSFAGDSAFPPLLVGTLQDLTADKQAQAEQQAQQQELRYAHDTLSFHIDNSPLAVVEWDWAFRVTHWSPHAAALFGWSEAEMRGRHPGDWPFVYADDAPAVEQVMAQLINGEARRNLSRNRNLTRSGAVVHCEWHNSARLDTDGSLISIFSLVLDVTERVQAEQAIAAGLAREQRANQQLQESRALARIGGRLGRLGGWAADIDRNQVYWSEEIFHILEWASDNAPSLENALSLYPPEHRQRVSAAIATCAQNGTPFDLEVELNTATGRRLWARAIGEAERNAEGNIVRVIGALQDISAQKQAESALARFATRLRTTLESMTDAFYLLDDQWRFTYLNSEAERVLQRPPGELIGQVVWEAFPEARQSQLYAEYHAAVDKNQSRHFELYYAPLHEWFDINAYSSTDGLAVYFRVISDRIALEDQLRQAQRLESLGQLTGGVAHDFNNLLTVIVGNADLLAETLAPDSPLRPLAEMISSAAQRGAELTQRLLAFARRQALDPKPVDVNQLITTMTNLLCRTLGAHIEVVRLPADGLWPALADPAQLENALLNLCFNARDAMAQGGELMIETSNVYLDLNYAAQHVEAQAGQYVLITVSDSGVGIAANNLPRVFEPFFTTKETGKGTGLGLSMVYGFAKQSNGHITIYSELGQGTTIRLYLPRYLGAEGDFSEIMAITGTVGGDERILLVEDDDLVRSYVQNQLEQLGYRVTVASSGPAALEIIQQQHEIDLLFTDVVMPGGMSGRELGDAARRLRPNLKILYTSGYSEQAIVHHGRLDPGIKLLSKPYRRADLAQKVRDVLDESVNGQA</sequence>
<feature type="domain" description="Histidine kinase" evidence="8">
    <location>
        <begin position="705"/>
        <end position="928"/>
    </location>
</feature>
<evidence type="ECO:0000256" key="3">
    <source>
        <dbReference type="ARBA" id="ARBA00022553"/>
    </source>
</evidence>
<dbReference type="Gene3D" id="3.30.565.10">
    <property type="entry name" value="Histidine kinase-like ATPase, C-terminal domain"/>
    <property type="match status" value="1"/>
</dbReference>
<dbReference type="InterPro" id="IPR011006">
    <property type="entry name" value="CheY-like_superfamily"/>
</dbReference>
<feature type="domain" description="PAS" evidence="10">
    <location>
        <begin position="576"/>
        <end position="646"/>
    </location>
</feature>
<feature type="domain" description="PAC" evidence="11">
    <location>
        <begin position="523"/>
        <end position="575"/>
    </location>
</feature>
<evidence type="ECO:0000259" key="11">
    <source>
        <dbReference type="PROSITE" id="PS50113"/>
    </source>
</evidence>
<dbReference type="InterPro" id="IPR003594">
    <property type="entry name" value="HATPase_dom"/>
</dbReference>
<dbReference type="SMART" id="SM00387">
    <property type="entry name" value="HATPase_c"/>
    <property type="match status" value="1"/>
</dbReference>
<dbReference type="Gene3D" id="3.30.450.20">
    <property type="entry name" value="PAS domain"/>
    <property type="match status" value="4"/>
</dbReference>
<reference evidence="13" key="1">
    <citation type="submission" date="2018-04" db="EMBL/GenBank/DDBJ databases">
        <authorList>
            <person name="Cornet L."/>
        </authorList>
    </citation>
    <scope>NUCLEOTIDE SEQUENCE [LARGE SCALE GENOMIC DNA]</scope>
</reference>
<dbReference type="SUPFAM" id="SSF52172">
    <property type="entry name" value="CheY-like"/>
    <property type="match status" value="1"/>
</dbReference>
<dbReference type="PROSITE" id="PS50112">
    <property type="entry name" value="PAS"/>
    <property type="match status" value="2"/>
</dbReference>
<evidence type="ECO:0000256" key="7">
    <source>
        <dbReference type="PROSITE-ProRule" id="PRU00169"/>
    </source>
</evidence>
<proteinExistence type="predicted"/>
<dbReference type="Gene3D" id="1.10.287.130">
    <property type="match status" value="1"/>
</dbReference>
<dbReference type="CDD" id="cd00082">
    <property type="entry name" value="HisKA"/>
    <property type="match status" value="1"/>
</dbReference>
<dbReference type="SUPFAM" id="SSF47384">
    <property type="entry name" value="Homodimeric domain of signal transducing histidine kinase"/>
    <property type="match status" value="1"/>
</dbReference>
<dbReference type="Pfam" id="PF02518">
    <property type="entry name" value="HATPase_c"/>
    <property type="match status" value="1"/>
</dbReference>
<dbReference type="SMART" id="SM00065">
    <property type="entry name" value="GAF"/>
    <property type="match status" value="1"/>
</dbReference>
<dbReference type="Gene3D" id="3.30.450.40">
    <property type="match status" value="1"/>
</dbReference>
<dbReference type="InterPro" id="IPR005467">
    <property type="entry name" value="His_kinase_dom"/>
</dbReference>
<keyword evidence="6" id="KW-0902">Two-component regulatory system</keyword>
<dbReference type="PROSITE" id="PS50113">
    <property type="entry name" value="PAC"/>
    <property type="match status" value="3"/>
</dbReference>
<dbReference type="InterPro" id="IPR000014">
    <property type="entry name" value="PAS"/>
</dbReference>
<dbReference type="CDD" id="cd00130">
    <property type="entry name" value="PAS"/>
    <property type="match status" value="3"/>
</dbReference>
<dbReference type="InterPro" id="IPR004358">
    <property type="entry name" value="Sig_transdc_His_kin-like_C"/>
</dbReference>
<reference evidence="12 13" key="2">
    <citation type="submission" date="2018-06" db="EMBL/GenBank/DDBJ databases">
        <title>Metagenomic assembly of (sub)arctic Cyanobacteria and their associated microbiome from non-axenic cultures.</title>
        <authorList>
            <person name="Baurain D."/>
        </authorList>
    </citation>
    <scope>NUCLEOTIDE SEQUENCE [LARGE SCALE GENOMIC DNA]</scope>
    <source>
        <strain evidence="12">ULC041bin1</strain>
    </source>
</reference>
<evidence type="ECO:0000313" key="12">
    <source>
        <dbReference type="EMBL" id="PZO44320.1"/>
    </source>
</evidence>
<dbReference type="CDD" id="cd18161">
    <property type="entry name" value="REC_hyHK_blue-like"/>
    <property type="match status" value="1"/>
</dbReference>
<dbReference type="Gene3D" id="2.10.70.100">
    <property type="match status" value="1"/>
</dbReference>
<dbReference type="InterPro" id="IPR029016">
    <property type="entry name" value="GAF-like_dom_sf"/>
</dbReference>
<evidence type="ECO:0000256" key="4">
    <source>
        <dbReference type="ARBA" id="ARBA00022679"/>
    </source>
</evidence>
<dbReference type="Pfam" id="PF01590">
    <property type="entry name" value="GAF"/>
    <property type="match status" value="1"/>
</dbReference>
<dbReference type="InterPro" id="IPR000700">
    <property type="entry name" value="PAS-assoc_C"/>
</dbReference>
<dbReference type="Pfam" id="PF08447">
    <property type="entry name" value="PAS_3"/>
    <property type="match status" value="2"/>
</dbReference>
<dbReference type="SUPFAM" id="SSF55874">
    <property type="entry name" value="ATPase domain of HSP90 chaperone/DNA topoisomerase II/histidine kinase"/>
    <property type="match status" value="1"/>
</dbReference>
<dbReference type="SMART" id="SM00091">
    <property type="entry name" value="PAS"/>
    <property type="match status" value="3"/>
</dbReference>
<dbReference type="PROSITE" id="PS50110">
    <property type="entry name" value="RESPONSE_REGULATORY"/>
    <property type="match status" value="1"/>
</dbReference>
<dbReference type="Proteomes" id="UP000249081">
    <property type="component" value="Unassembled WGS sequence"/>
</dbReference>
<dbReference type="Pfam" id="PF00072">
    <property type="entry name" value="Response_reg"/>
    <property type="match status" value="1"/>
</dbReference>
<dbReference type="AlphaFoldDB" id="A0A2W4WIF9"/>
<evidence type="ECO:0000256" key="5">
    <source>
        <dbReference type="ARBA" id="ARBA00022777"/>
    </source>
</evidence>
<dbReference type="SMART" id="SM00388">
    <property type="entry name" value="HisKA"/>
    <property type="match status" value="1"/>
</dbReference>
<dbReference type="SUPFAM" id="SSF55781">
    <property type="entry name" value="GAF domain-like"/>
    <property type="match status" value="1"/>
</dbReference>
<dbReference type="GO" id="GO:0000155">
    <property type="term" value="F:phosphorelay sensor kinase activity"/>
    <property type="evidence" value="ECO:0007669"/>
    <property type="project" value="InterPro"/>
</dbReference>
<dbReference type="SUPFAM" id="SSF55785">
    <property type="entry name" value="PYP-like sensor domain (PAS domain)"/>
    <property type="match status" value="4"/>
</dbReference>
<evidence type="ECO:0000259" key="8">
    <source>
        <dbReference type="PROSITE" id="PS50109"/>
    </source>
</evidence>
<dbReference type="InterPro" id="IPR001789">
    <property type="entry name" value="Sig_transdc_resp-reg_receiver"/>
</dbReference>
<dbReference type="PANTHER" id="PTHR43065:SF49">
    <property type="entry name" value="HISTIDINE KINASE"/>
    <property type="match status" value="1"/>
</dbReference>
<dbReference type="PRINTS" id="PR00344">
    <property type="entry name" value="BCTRLSENSOR"/>
</dbReference>
<keyword evidence="3 7" id="KW-0597">Phosphoprotein</keyword>
<dbReference type="InterPro" id="IPR013656">
    <property type="entry name" value="PAS_4"/>
</dbReference>
<evidence type="ECO:0000259" key="10">
    <source>
        <dbReference type="PROSITE" id="PS50112"/>
    </source>
</evidence>
<dbReference type="InterPro" id="IPR036890">
    <property type="entry name" value="HATPase_C_sf"/>
</dbReference>
<dbReference type="NCBIfam" id="TIGR00229">
    <property type="entry name" value="sensory_box"/>
    <property type="match status" value="2"/>
</dbReference>
<dbReference type="Pfam" id="PF00512">
    <property type="entry name" value="HisKA"/>
    <property type="match status" value="1"/>
</dbReference>
<comment type="caution">
    <text evidence="12">The sequence shown here is derived from an EMBL/GenBank/DDBJ whole genome shotgun (WGS) entry which is preliminary data.</text>
</comment>
<comment type="catalytic activity">
    <reaction evidence="1">
        <text>ATP + protein L-histidine = ADP + protein N-phospho-L-histidine.</text>
        <dbReference type="EC" id="2.7.13.3"/>
    </reaction>
</comment>
<dbReference type="InterPro" id="IPR013655">
    <property type="entry name" value="PAS_fold_3"/>
</dbReference>
<dbReference type="SMART" id="SM00448">
    <property type="entry name" value="REC"/>
    <property type="match status" value="1"/>
</dbReference>
<accession>A0A2W4WIF9</accession>
<dbReference type="InterPro" id="IPR001610">
    <property type="entry name" value="PAC"/>
</dbReference>
<dbReference type="InterPro" id="IPR036097">
    <property type="entry name" value="HisK_dim/P_sf"/>
</dbReference>
<feature type="domain" description="Response regulatory" evidence="9">
    <location>
        <begin position="949"/>
        <end position="1065"/>
    </location>
</feature>
<evidence type="ECO:0000256" key="1">
    <source>
        <dbReference type="ARBA" id="ARBA00000085"/>
    </source>
</evidence>
<evidence type="ECO:0000313" key="13">
    <source>
        <dbReference type="Proteomes" id="UP000249081"/>
    </source>
</evidence>
<dbReference type="Gene3D" id="3.40.50.2300">
    <property type="match status" value="1"/>
</dbReference>
<feature type="domain" description="PAC" evidence="11">
    <location>
        <begin position="246"/>
        <end position="298"/>
    </location>
</feature>
<dbReference type="InterPro" id="IPR035965">
    <property type="entry name" value="PAS-like_dom_sf"/>
</dbReference>
<evidence type="ECO:0000256" key="2">
    <source>
        <dbReference type="ARBA" id="ARBA00012438"/>
    </source>
</evidence>
<organism evidence="12 13">
    <name type="scientific">Shackletoniella antarctica</name>
    <dbReference type="NCBI Taxonomy" id="268115"/>
    <lineage>
        <taxon>Bacteria</taxon>
        <taxon>Bacillati</taxon>
        <taxon>Cyanobacteriota</taxon>
        <taxon>Cyanophyceae</taxon>
        <taxon>Oculatellales</taxon>
        <taxon>Oculatellaceae</taxon>
        <taxon>Shackletoniella</taxon>
    </lineage>
</organism>
<name>A0A2W4WIF9_9CYAN</name>